<evidence type="ECO:0000313" key="2">
    <source>
        <dbReference type="EMBL" id="KAJ1111544.1"/>
    </source>
</evidence>
<evidence type="ECO:0000256" key="1">
    <source>
        <dbReference type="SAM" id="MobiDB-lite"/>
    </source>
</evidence>
<feature type="region of interest" description="Disordered" evidence="1">
    <location>
        <begin position="1"/>
        <end position="84"/>
    </location>
</feature>
<dbReference type="EMBL" id="JANPWB010000013">
    <property type="protein sequence ID" value="KAJ1111544.1"/>
    <property type="molecule type" value="Genomic_DNA"/>
</dbReference>
<comment type="caution">
    <text evidence="2">The sequence shown here is derived from an EMBL/GenBank/DDBJ whole genome shotgun (WGS) entry which is preliminary data.</text>
</comment>
<accession>A0AAV7NA35</accession>
<reference evidence="2" key="1">
    <citation type="journal article" date="2022" name="bioRxiv">
        <title>Sequencing and chromosome-scale assembly of the giantPleurodeles waltlgenome.</title>
        <authorList>
            <person name="Brown T."/>
            <person name="Elewa A."/>
            <person name="Iarovenko S."/>
            <person name="Subramanian E."/>
            <person name="Araus A.J."/>
            <person name="Petzold A."/>
            <person name="Susuki M."/>
            <person name="Suzuki K.-i.T."/>
            <person name="Hayashi T."/>
            <person name="Toyoda A."/>
            <person name="Oliveira C."/>
            <person name="Osipova E."/>
            <person name="Leigh N.D."/>
            <person name="Simon A."/>
            <person name="Yun M.H."/>
        </authorList>
    </citation>
    <scope>NUCLEOTIDE SEQUENCE</scope>
    <source>
        <strain evidence="2">20211129_DDA</strain>
        <tissue evidence="2">Liver</tissue>
    </source>
</reference>
<dbReference type="Proteomes" id="UP001066276">
    <property type="component" value="Chromosome 9"/>
</dbReference>
<name>A0AAV7NA35_PLEWA</name>
<proteinExistence type="predicted"/>
<evidence type="ECO:0000313" key="3">
    <source>
        <dbReference type="Proteomes" id="UP001066276"/>
    </source>
</evidence>
<dbReference type="AlphaFoldDB" id="A0AAV7NA35"/>
<keyword evidence="3" id="KW-1185">Reference proteome</keyword>
<organism evidence="2 3">
    <name type="scientific">Pleurodeles waltl</name>
    <name type="common">Iberian ribbed newt</name>
    <dbReference type="NCBI Taxonomy" id="8319"/>
    <lineage>
        <taxon>Eukaryota</taxon>
        <taxon>Metazoa</taxon>
        <taxon>Chordata</taxon>
        <taxon>Craniata</taxon>
        <taxon>Vertebrata</taxon>
        <taxon>Euteleostomi</taxon>
        <taxon>Amphibia</taxon>
        <taxon>Batrachia</taxon>
        <taxon>Caudata</taxon>
        <taxon>Salamandroidea</taxon>
        <taxon>Salamandridae</taxon>
        <taxon>Pleurodelinae</taxon>
        <taxon>Pleurodeles</taxon>
    </lineage>
</organism>
<gene>
    <name evidence="2" type="ORF">NDU88_008866</name>
</gene>
<protein>
    <submittedName>
        <fullName evidence="2">Uncharacterized protein</fullName>
    </submittedName>
</protein>
<sequence length="84" mass="9102">MASRGRHTPHGTQSEYQPRSPPVSLEYSFTAPGVQGWDGARTHSRQDMAEVTWQNPKHAPSDANSLLKGPELPSALTYQKGGAS</sequence>